<keyword evidence="8" id="KW-0378">Hydrolase</keyword>
<protein>
    <recommendedName>
        <fullName evidence="5">DNA 3'-5' helicase</fullName>
        <ecNumber evidence="5">5.6.2.4</ecNumber>
    </recommendedName>
</protein>
<feature type="domain" description="Helicase ATP-binding" evidence="7">
    <location>
        <begin position="164"/>
        <end position="357"/>
    </location>
</feature>
<evidence type="ECO:0000313" key="8">
    <source>
        <dbReference type="EMBL" id="THU81757.1"/>
    </source>
</evidence>
<dbReference type="InterPro" id="IPR001650">
    <property type="entry name" value="Helicase_C-like"/>
</dbReference>
<dbReference type="GO" id="GO:0016787">
    <property type="term" value="F:hydrolase activity"/>
    <property type="evidence" value="ECO:0007669"/>
    <property type="project" value="UniProtKB-KW"/>
</dbReference>
<evidence type="ECO:0000256" key="4">
    <source>
        <dbReference type="ARBA" id="ARBA00034617"/>
    </source>
</evidence>
<dbReference type="GO" id="GO:0005737">
    <property type="term" value="C:cytoplasm"/>
    <property type="evidence" value="ECO:0007669"/>
    <property type="project" value="TreeGrafter"/>
</dbReference>
<comment type="similarity">
    <text evidence="1">Belongs to the helicase family. RecQ subfamily.</text>
</comment>
<dbReference type="OrthoDB" id="10261556at2759"/>
<evidence type="ECO:0000256" key="3">
    <source>
        <dbReference type="ARBA" id="ARBA00022840"/>
    </source>
</evidence>
<keyword evidence="3" id="KW-0067">ATP-binding</keyword>
<dbReference type="GO" id="GO:0005634">
    <property type="term" value="C:nucleus"/>
    <property type="evidence" value="ECO:0007669"/>
    <property type="project" value="TreeGrafter"/>
</dbReference>
<dbReference type="GO" id="GO:0000724">
    <property type="term" value="P:double-strand break repair via homologous recombination"/>
    <property type="evidence" value="ECO:0007669"/>
    <property type="project" value="TreeGrafter"/>
</dbReference>
<dbReference type="Pfam" id="PF00270">
    <property type="entry name" value="DEAD"/>
    <property type="match status" value="1"/>
</dbReference>
<dbReference type="EMBL" id="ML179782">
    <property type="protein sequence ID" value="THU81757.1"/>
    <property type="molecule type" value="Genomic_DNA"/>
</dbReference>
<dbReference type="PANTHER" id="PTHR13710:SF149">
    <property type="entry name" value="ATP-DEPENDENT DNA HELICASE TLH2"/>
    <property type="match status" value="1"/>
</dbReference>
<organism evidence="8 9">
    <name type="scientific">Dendrothele bispora (strain CBS 962.96)</name>
    <dbReference type="NCBI Taxonomy" id="1314807"/>
    <lineage>
        <taxon>Eukaryota</taxon>
        <taxon>Fungi</taxon>
        <taxon>Dikarya</taxon>
        <taxon>Basidiomycota</taxon>
        <taxon>Agaricomycotina</taxon>
        <taxon>Agaricomycetes</taxon>
        <taxon>Agaricomycetidae</taxon>
        <taxon>Agaricales</taxon>
        <taxon>Agaricales incertae sedis</taxon>
        <taxon>Dendrothele</taxon>
    </lineage>
</organism>
<dbReference type="GO" id="GO:0003676">
    <property type="term" value="F:nucleic acid binding"/>
    <property type="evidence" value="ECO:0007669"/>
    <property type="project" value="InterPro"/>
</dbReference>
<dbReference type="EC" id="5.6.2.4" evidence="5"/>
<accession>A0A4S8L079</accession>
<proteinExistence type="inferred from homology"/>
<dbReference type="InterPro" id="IPR014001">
    <property type="entry name" value="Helicase_ATP-bd"/>
</dbReference>
<dbReference type="SUPFAM" id="SSF52540">
    <property type="entry name" value="P-loop containing nucleoside triphosphate hydrolases"/>
    <property type="match status" value="1"/>
</dbReference>
<dbReference type="AlphaFoldDB" id="A0A4S8L079"/>
<dbReference type="InterPro" id="IPR011545">
    <property type="entry name" value="DEAD/DEAH_box_helicase_dom"/>
</dbReference>
<dbReference type="Gene3D" id="3.40.50.300">
    <property type="entry name" value="P-loop containing nucleotide triphosphate hydrolases"/>
    <property type="match status" value="2"/>
</dbReference>
<dbReference type="Proteomes" id="UP000297245">
    <property type="component" value="Unassembled WGS sequence"/>
</dbReference>
<dbReference type="CDD" id="cd18785">
    <property type="entry name" value="SF2_C"/>
    <property type="match status" value="1"/>
</dbReference>
<feature type="compositionally biased region" description="Polar residues" evidence="6">
    <location>
        <begin position="66"/>
        <end position="77"/>
    </location>
</feature>
<name>A0A4S8L079_DENBC</name>
<dbReference type="GO" id="GO:0005694">
    <property type="term" value="C:chromosome"/>
    <property type="evidence" value="ECO:0007669"/>
    <property type="project" value="TreeGrafter"/>
</dbReference>
<keyword evidence="2" id="KW-0547">Nucleotide-binding</keyword>
<feature type="region of interest" description="Disordered" evidence="6">
    <location>
        <begin position="58"/>
        <end position="85"/>
    </location>
</feature>
<dbReference type="PROSITE" id="PS51192">
    <property type="entry name" value="HELICASE_ATP_BIND_1"/>
    <property type="match status" value="1"/>
</dbReference>
<dbReference type="GO" id="GO:0005524">
    <property type="term" value="F:ATP binding"/>
    <property type="evidence" value="ECO:0007669"/>
    <property type="project" value="UniProtKB-KW"/>
</dbReference>
<evidence type="ECO:0000256" key="5">
    <source>
        <dbReference type="ARBA" id="ARBA00034808"/>
    </source>
</evidence>
<dbReference type="SMART" id="SM00487">
    <property type="entry name" value="DEXDc"/>
    <property type="match status" value="1"/>
</dbReference>
<gene>
    <name evidence="8" type="ORF">K435DRAFT_872997</name>
</gene>
<dbReference type="PANTHER" id="PTHR13710">
    <property type="entry name" value="DNA HELICASE RECQ FAMILY MEMBER"/>
    <property type="match status" value="1"/>
</dbReference>
<evidence type="ECO:0000256" key="2">
    <source>
        <dbReference type="ARBA" id="ARBA00022741"/>
    </source>
</evidence>
<feature type="region of interest" description="Disordered" evidence="6">
    <location>
        <begin position="1"/>
        <end position="27"/>
    </location>
</feature>
<sequence>MVPQSLQTSTNPNTTSSRENLSPKSSTYESFFSFTQPQYPNSHSTNLPLLSELSHAHPDQHDRELSITSPDSCNSEQAIKKKKTRKPDTLEQTCKTYSQHIKSLDESTLAVIANTDIPAYLFPRKYIESLSCSSTRSLCYQLCLVCWQITKRTQCPKPLQLKFACAIRTKRDVFMNVGTGFGKTLPSVLPQLVAEGNFATIIISPLKRLQSSQANALREKYGLCVVVVNEDSPKDDNYWKIHAYDFRMKTSGCADIFIVTPEQFFEAKEGYPTIFSKIVRNSAFNRRIGLISVDDAHFVHVHGLEHHGISAFRPGYGDLAGIKNLFGPNVPWAALTATATHQVLQTLEKRILRPGYITLHATSNRPNIMFATHCVPGRISDPRNYTCFLSAPFNFTTQDDCLPPEYRGLGVVMNYDSLMSDRFLERAHSELTKPNGICKILVATAAAESTGIDHPDVEIVCIAGLPSDVHDIAQQGGRAVRQISGDGLCILFHEKWALDVDLADYSVDPDNISLDSIDFESFNIDRPRKLVLNDRSPPVDRDSFACIVLTRNLFCACRFMSQCLQDNTPEAVEFSTPFCCSGHSTKFNLQNFLPGPLYNPTSEKIPDAVASASSKPKSRSSKMQHLLERRLKAWRLRMHRARPWPPRPLYYILPDSHIQILASSLPHSIRTRHDVVALVGQTVEWGQCWSESLCKLVMDFDCTEEKVRSPEFIDESDCNDDQWEMTLLQEHETRKRTEGLAIEAMGSLGYEKTKKLLDKHRRQQVFTDITNM</sequence>
<dbReference type="Pfam" id="PF00271">
    <property type="entry name" value="Helicase_C"/>
    <property type="match status" value="1"/>
</dbReference>
<evidence type="ECO:0000256" key="1">
    <source>
        <dbReference type="ARBA" id="ARBA00005446"/>
    </source>
</evidence>
<dbReference type="InterPro" id="IPR027417">
    <property type="entry name" value="P-loop_NTPase"/>
</dbReference>
<evidence type="ECO:0000259" key="7">
    <source>
        <dbReference type="PROSITE" id="PS51192"/>
    </source>
</evidence>
<dbReference type="GO" id="GO:0009378">
    <property type="term" value="F:four-way junction helicase activity"/>
    <property type="evidence" value="ECO:0007669"/>
    <property type="project" value="TreeGrafter"/>
</dbReference>
<dbReference type="GO" id="GO:0043138">
    <property type="term" value="F:3'-5' DNA helicase activity"/>
    <property type="evidence" value="ECO:0007669"/>
    <property type="project" value="UniProtKB-EC"/>
</dbReference>
<reference evidence="8 9" key="1">
    <citation type="journal article" date="2019" name="Nat. Ecol. Evol.">
        <title>Megaphylogeny resolves global patterns of mushroom evolution.</title>
        <authorList>
            <person name="Varga T."/>
            <person name="Krizsan K."/>
            <person name="Foldi C."/>
            <person name="Dima B."/>
            <person name="Sanchez-Garcia M."/>
            <person name="Sanchez-Ramirez S."/>
            <person name="Szollosi G.J."/>
            <person name="Szarkandi J.G."/>
            <person name="Papp V."/>
            <person name="Albert L."/>
            <person name="Andreopoulos W."/>
            <person name="Angelini C."/>
            <person name="Antonin V."/>
            <person name="Barry K.W."/>
            <person name="Bougher N.L."/>
            <person name="Buchanan P."/>
            <person name="Buyck B."/>
            <person name="Bense V."/>
            <person name="Catcheside P."/>
            <person name="Chovatia M."/>
            <person name="Cooper J."/>
            <person name="Damon W."/>
            <person name="Desjardin D."/>
            <person name="Finy P."/>
            <person name="Geml J."/>
            <person name="Haridas S."/>
            <person name="Hughes K."/>
            <person name="Justo A."/>
            <person name="Karasinski D."/>
            <person name="Kautmanova I."/>
            <person name="Kiss B."/>
            <person name="Kocsube S."/>
            <person name="Kotiranta H."/>
            <person name="LaButti K.M."/>
            <person name="Lechner B.E."/>
            <person name="Liimatainen K."/>
            <person name="Lipzen A."/>
            <person name="Lukacs Z."/>
            <person name="Mihaltcheva S."/>
            <person name="Morgado L.N."/>
            <person name="Niskanen T."/>
            <person name="Noordeloos M.E."/>
            <person name="Ohm R.A."/>
            <person name="Ortiz-Santana B."/>
            <person name="Ovrebo C."/>
            <person name="Racz N."/>
            <person name="Riley R."/>
            <person name="Savchenko A."/>
            <person name="Shiryaev A."/>
            <person name="Soop K."/>
            <person name="Spirin V."/>
            <person name="Szebenyi C."/>
            <person name="Tomsovsky M."/>
            <person name="Tulloss R.E."/>
            <person name="Uehling J."/>
            <person name="Grigoriev I.V."/>
            <person name="Vagvolgyi C."/>
            <person name="Papp T."/>
            <person name="Martin F.M."/>
            <person name="Miettinen O."/>
            <person name="Hibbett D.S."/>
            <person name="Nagy L.G."/>
        </authorList>
    </citation>
    <scope>NUCLEOTIDE SEQUENCE [LARGE SCALE GENOMIC DNA]</scope>
    <source>
        <strain evidence="8 9">CBS 962.96</strain>
    </source>
</reference>
<comment type="catalytic activity">
    <reaction evidence="4">
        <text>Couples ATP hydrolysis with the unwinding of duplex DNA by translocating in the 3'-5' direction.</text>
        <dbReference type="EC" id="5.6.2.4"/>
    </reaction>
</comment>
<keyword evidence="9" id="KW-1185">Reference proteome</keyword>
<evidence type="ECO:0000313" key="9">
    <source>
        <dbReference type="Proteomes" id="UP000297245"/>
    </source>
</evidence>
<evidence type="ECO:0000256" key="6">
    <source>
        <dbReference type="SAM" id="MobiDB-lite"/>
    </source>
</evidence>